<dbReference type="PRINTS" id="PR00465">
    <property type="entry name" value="EP450IV"/>
</dbReference>
<reference evidence="8 9" key="1">
    <citation type="submission" date="2019-06" db="EMBL/GenBank/DDBJ databases">
        <authorList>
            <person name="Palmer J.M."/>
        </authorList>
    </citation>
    <scope>NUCLEOTIDE SEQUENCE [LARGE SCALE GENOMIC DNA]</scope>
    <source>
        <strain evidence="8 9">TWF703</strain>
    </source>
</reference>
<evidence type="ECO:0000256" key="2">
    <source>
        <dbReference type="ARBA" id="ARBA00010617"/>
    </source>
</evidence>
<dbReference type="Gene3D" id="1.10.630.10">
    <property type="entry name" value="Cytochrome P450"/>
    <property type="match status" value="1"/>
</dbReference>
<keyword evidence="7" id="KW-0812">Transmembrane</keyword>
<evidence type="ECO:0000256" key="6">
    <source>
        <dbReference type="PIRSR" id="PIRSR602403-1"/>
    </source>
</evidence>
<keyword evidence="7" id="KW-1133">Transmembrane helix</keyword>
<keyword evidence="5 6" id="KW-0408">Iron</keyword>
<feature type="transmembrane region" description="Helical" evidence="7">
    <location>
        <begin position="40"/>
        <end position="59"/>
    </location>
</feature>
<evidence type="ECO:0000256" key="4">
    <source>
        <dbReference type="ARBA" id="ARBA00023002"/>
    </source>
</evidence>
<dbReference type="InterPro" id="IPR036396">
    <property type="entry name" value="Cyt_P450_sf"/>
</dbReference>
<evidence type="ECO:0000256" key="1">
    <source>
        <dbReference type="ARBA" id="ARBA00001971"/>
    </source>
</evidence>
<dbReference type="GO" id="GO:0020037">
    <property type="term" value="F:heme binding"/>
    <property type="evidence" value="ECO:0007669"/>
    <property type="project" value="InterPro"/>
</dbReference>
<dbReference type="AlphaFoldDB" id="A0A7C8P1T7"/>
<sequence>MDQLPAASLAPDSPQSYANHLAGLIYTQTMEIFEGKATNVALLYLMILLIPIYGVYGVYQYRKSYIDLPYVGIRPGLFGSWKAGYYYLHNSADVVWEGYQKYAREGSAFVISTPKRWLVFLTDPDQIAELAMVADSKIGFYEALNMPAWFGPQKNKHNRVAEPSLGDYINTYHVDVIKSQLTPRMASILPEIRQEGNVAWKDTLKLGPGWTKVGIWEVVIQVVSRSANRCFVGLPLCRNQELLDIFRAYAIRTNEVVYMVDLAPGMFQPLLEWVLLKRFRLPQRAMKILNPVFEERKRMREELGQERWDAEKPNDSITWIIDAAMKKDAHQQTNEQMSWRLIWLNFAAIHTTSMSTLHILYDLAANPEYIDPLREEIIATMDQHGGYTKEALNNMLKLDSCLRESQRWNCVVSIVISKLTMSDYTFKSGKVPLHLPKGTFVTAPATATHLSEEIYGPDAHIWKGFRFSEMREKMTNPEESSKLQAAATSKEYLAFSHGKHACTGRFFAIYQLKMLLIYCLLRYDIRLPLDRNGKRPDNRYILGRRSAEINGSLEFRERKEWNELKTRWGEFDEEED</sequence>
<keyword evidence="4" id="KW-0560">Oxidoreductase</keyword>
<dbReference type="EMBL" id="WIQZ01000013">
    <property type="protein sequence ID" value="KAF3141702.1"/>
    <property type="molecule type" value="Genomic_DNA"/>
</dbReference>
<evidence type="ECO:0000256" key="5">
    <source>
        <dbReference type="ARBA" id="ARBA00023004"/>
    </source>
</evidence>
<keyword evidence="7" id="KW-0472">Membrane</keyword>
<keyword evidence="6" id="KW-0349">Heme</keyword>
<dbReference type="Proteomes" id="UP000480548">
    <property type="component" value="Unassembled WGS sequence"/>
</dbReference>
<organism evidence="8 9">
    <name type="scientific">Orbilia oligospora</name>
    <name type="common">Nematode-trapping fungus</name>
    <name type="synonym">Arthrobotrys oligospora</name>
    <dbReference type="NCBI Taxonomy" id="2813651"/>
    <lineage>
        <taxon>Eukaryota</taxon>
        <taxon>Fungi</taxon>
        <taxon>Dikarya</taxon>
        <taxon>Ascomycota</taxon>
        <taxon>Pezizomycotina</taxon>
        <taxon>Orbiliomycetes</taxon>
        <taxon>Orbiliales</taxon>
        <taxon>Orbiliaceae</taxon>
        <taxon>Orbilia</taxon>
    </lineage>
</organism>
<comment type="similarity">
    <text evidence="2">Belongs to the cytochrome P450 family.</text>
</comment>
<dbReference type="CDD" id="cd11041">
    <property type="entry name" value="CYP503A1-like"/>
    <property type="match status" value="1"/>
</dbReference>
<name>A0A7C8P1T7_ORBOL</name>
<dbReference type="InterPro" id="IPR002403">
    <property type="entry name" value="Cyt_P450_E_grp-IV"/>
</dbReference>
<comment type="cofactor">
    <cofactor evidence="1 6">
        <name>heme</name>
        <dbReference type="ChEBI" id="CHEBI:30413"/>
    </cofactor>
</comment>
<keyword evidence="3 6" id="KW-0479">Metal-binding</keyword>
<dbReference type="GO" id="GO:0004497">
    <property type="term" value="F:monooxygenase activity"/>
    <property type="evidence" value="ECO:0007669"/>
    <property type="project" value="InterPro"/>
</dbReference>
<dbReference type="InterPro" id="IPR001128">
    <property type="entry name" value="Cyt_P450"/>
</dbReference>
<evidence type="ECO:0008006" key="10">
    <source>
        <dbReference type="Google" id="ProtNLM"/>
    </source>
</evidence>
<accession>A0A7C8P1T7</accession>
<proteinExistence type="inferred from homology"/>
<protein>
    <recommendedName>
        <fullName evidence="10">Cytochrome P450</fullName>
    </recommendedName>
</protein>
<dbReference type="GO" id="GO:0005506">
    <property type="term" value="F:iron ion binding"/>
    <property type="evidence" value="ECO:0007669"/>
    <property type="project" value="InterPro"/>
</dbReference>
<comment type="caution">
    <text evidence="8">The sequence shown here is derived from an EMBL/GenBank/DDBJ whole genome shotgun (WGS) entry which is preliminary data.</text>
</comment>
<evidence type="ECO:0000313" key="8">
    <source>
        <dbReference type="EMBL" id="KAF3141702.1"/>
    </source>
</evidence>
<dbReference type="SUPFAM" id="SSF48264">
    <property type="entry name" value="Cytochrome P450"/>
    <property type="match status" value="1"/>
</dbReference>
<evidence type="ECO:0000256" key="3">
    <source>
        <dbReference type="ARBA" id="ARBA00022723"/>
    </source>
</evidence>
<gene>
    <name evidence="8" type="ORF">TWF703_001724</name>
</gene>
<dbReference type="Pfam" id="PF00067">
    <property type="entry name" value="p450"/>
    <property type="match status" value="1"/>
</dbReference>
<dbReference type="GO" id="GO:0016705">
    <property type="term" value="F:oxidoreductase activity, acting on paired donors, with incorporation or reduction of molecular oxygen"/>
    <property type="evidence" value="ECO:0007669"/>
    <property type="project" value="InterPro"/>
</dbReference>
<evidence type="ECO:0000313" key="9">
    <source>
        <dbReference type="Proteomes" id="UP000480548"/>
    </source>
</evidence>
<evidence type="ECO:0000256" key="7">
    <source>
        <dbReference type="SAM" id="Phobius"/>
    </source>
</evidence>
<feature type="binding site" description="axial binding residue" evidence="6">
    <location>
        <position position="502"/>
    </location>
    <ligand>
        <name>heme</name>
        <dbReference type="ChEBI" id="CHEBI:30413"/>
    </ligand>
    <ligandPart>
        <name>Fe</name>
        <dbReference type="ChEBI" id="CHEBI:18248"/>
    </ligandPart>
</feature>
<dbReference type="PANTHER" id="PTHR46206">
    <property type="entry name" value="CYTOCHROME P450"/>
    <property type="match status" value="1"/>
</dbReference>